<name>A0A8J6NQI7_9BACT</name>
<organism evidence="1 2">
    <name type="scientific">Candidatus Desulfatibia vada</name>
    <dbReference type="NCBI Taxonomy" id="2841696"/>
    <lineage>
        <taxon>Bacteria</taxon>
        <taxon>Pseudomonadati</taxon>
        <taxon>Thermodesulfobacteriota</taxon>
        <taxon>Desulfobacteria</taxon>
        <taxon>Desulfobacterales</taxon>
        <taxon>Desulfobacterales incertae sedis</taxon>
        <taxon>Candidatus Desulfatibia</taxon>
    </lineage>
</organism>
<comment type="caution">
    <text evidence="1">The sequence shown here is derived from an EMBL/GenBank/DDBJ whole genome shotgun (WGS) entry which is preliminary data.</text>
</comment>
<evidence type="ECO:0000313" key="2">
    <source>
        <dbReference type="Proteomes" id="UP000605201"/>
    </source>
</evidence>
<proteinExistence type="predicted"/>
<dbReference type="Proteomes" id="UP000605201">
    <property type="component" value="Unassembled WGS sequence"/>
</dbReference>
<protein>
    <submittedName>
        <fullName evidence="1">CGGC domain-containing protein</fullName>
    </submittedName>
</protein>
<dbReference type="AlphaFoldDB" id="A0A8J6NQI7"/>
<evidence type="ECO:0000313" key="1">
    <source>
        <dbReference type="EMBL" id="MBC8430619.1"/>
    </source>
</evidence>
<sequence>MEKVAIVGCGAYMDSGYGCAGEWRCLKAAALGEGNIESPSQVLA</sequence>
<dbReference type="EMBL" id="JACNIG010000063">
    <property type="protein sequence ID" value="MBC8430619.1"/>
    <property type="molecule type" value="Genomic_DNA"/>
</dbReference>
<reference evidence="1 2" key="1">
    <citation type="submission" date="2020-08" db="EMBL/GenBank/DDBJ databases">
        <title>Bridging the membrane lipid divide: bacteria of the FCB group superphylum have the potential to synthesize archaeal ether lipids.</title>
        <authorList>
            <person name="Villanueva L."/>
            <person name="Von Meijenfeldt F.A.B."/>
            <person name="Westbye A.B."/>
            <person name="Yadav S."/>
            <person name="Hopmans E.C."/>
            <person name="Dutilh B.E."/>
            <person name="Sinninghe Damste J.S."/>
        </authorList>
    </citation>
    <scope>NUCLEOTIDE SEQUENCE [LARGE SCALE GENOMIC DNA]</scope>
    <source>
        <strain evidence="1">NIOZ-UU17</strain>
    </source>
</reference>
<accession>A0A8J6NQI7</accession>
<feature type="non-terminal residue" evidence="1">
    <location>
        <position position="44"/>
    </location>
</feature>
<gene>
    <name evidence="1" type="ORF">H8D96_01745</name>
</gene>